<evidence type="ECO:0000313" key="3">
    <source>
        <dbReference type="Proteomes" id="UP000215563"/>
    </source>
</evidence>
<keyword evidence="3" id="KW-1185">Reference proteome</keyword>
<dbReference type="Pfam" id="PF06114">
    <property type="entry name" value="Peptidase_M78"/>
    <property type="match status" value="1"/>
</dbReference>
<sequence>MPGAGCTCVVEQWPRSDRTRRRWSTRWIGPRISPLGRRRPKSRTPSRRLLRECEGLIDGLDIPDPFDVQVLCDRLTTRRGRPLRLAGAALPADSPGGLLVSTESADYIFYDSRLSSLHQLHVIAHEIGHLLLGHRPGDDCAESSRIPLPDDFSPTLIRHMLGRSHYDDPDEFAAEVFATLILRRVGNRSPEPPEVAPEVVALVARLERSLRHHDEGLR</sequence>
<accession>A0A229RSN5</accession>
<dbReference type="Proteomes" id="UP000215563">
    <property type="component" value="Unassembled WGS sequence"/>
</dbReference>
<evidence type="ECO:0000313" key="2">
    <source>
        <dbReference type="EMBL" id="OXM49672.1"/>
    </source>
</evidence>
<protein>
    <submittedName>
        <fullName evidence="2">ImmA/IrrE family metallo-endopeptidase</fullName>
    </submittedName>
</protein>
<dbReference type="InterPro" id="IPR010359">
    <property type="entry name" value="IrrE_HExxH"/>
</dbReference>
<gene>
    <name evidence="2" type="ORF">CFP75_18040</name>
</gene>
<organism evidence="2 3">
    <name type="scientific">Amycolatopsis alba DSM 44262</name>
    <dbReference type="NCBI Taxonomy" id="1125972"/>
    <lineage>
        <taxon>Bacteria</taxon>
        <taxon>Bacillati</taxon>
        <taxon>Actinomycetota</taxon>
        <taxon>Actinomycetes</taxon>
        <taxon>Pseudonocardiales</taxon>
        <taxon>Pseudonocardiaceae</taxon>
        <taxon>Amycolatopsis</taxon>
    </lineage>
</organism>
<dbReference type="AlphaFoldDB" id="A0A229RSN5"/>
<dbReference type="EMBL" id="NMQU01000047">
    <property type="protein sequence ID" value="OXM49672.1"/>
    <property type="molecule type" value="Genomic_DNA"/>
</dbReference>
<dbReference type="OrthoDB" id="4144896at2"/>
<feature type="domain" description="IrrE N-terminal-like" evidence="1">
    <location>
        <begin position="101"/>
        <end position="136"/>
    </location>
</feature>
<name>A0A229RSN5_AMYAL</name>
<reference evidence="2 3" key="1">
    <citation type="submission" date="2017-07" db="EMBL/GenBank/DDBJ databases">
        <title>Amycolatopsis alba DSM 44262 Genome sequencing and assembly.</title>
        <authorList>
            <person name="Kaur N."/>
            <person name="Mayilraj S."/>
        </authorList>
    </citation>
    <scope>NUCLEOTIDE SEQUENCE [LARGE SCALE GENOMIC DNA]</scope>
    <source>
        <strain evidence="2 3">DSM 44262</strain>
    </source>
</reference>
<evidence type="ECO:0000259" key="1">
    <source>
        <dbReference type="Pfam" id="PF06114"/>
    </source>
</evidence>
<comment type="caution">
    <text evidence="2">The sequence shown here is derived from an EMBL/GenBank/DDBJ whole genome shotgun (WGS) entry which is preliminary data.</text>
</comment>
<proteinExistence type="predicted"/>